<feature type="transmembrane region" description="Helical" evidence="1">
    <location>
        <begin position="90"/>
        <end position="110"/>
    </location>
</feature>
<accession>A0A1M5BT70</accession>
<dbReference type="Proteomes" id="UP000183987">
    <property type="component" value="Unassembled WGS sequence"/>
</dbReference>
<keyword evidence="1" id="KW-1133">Transmembrane helix</keyword>
<keyword evidence="1" id="KW-0812">Transmembrane</keyword>
<dbReference type="OrthoDB" id="6119856at2"/>
<dbReference type="STRING" id="366533.SAMN05444339_106165"/>
<feature type="transmembrane region" description="Helical" evidence="1">
    <location>
        <begin position="6"/>
        <end position="30"/>
    </location>
</feature>
<evidence type="ECO:0000256" key="1">
    <source>
        <dbReference type="SAM" id="Phobius"/>
    </source>
</evidence>
<name>A0A1M5BT70_LOKAT</name>
<protein>
    <submittedName>
        <fullName evidence="2">Branched-chain amino acid transport protein</fullName>
    </submittedName>
</protein>
<organism evidence="2 3">
    <name type="scientific">Loktanella atrilutea</name>
    <dbReference type="NCBI Taxonomy" id="366533"/>
    <lineage>
        <taxon>Bacteria</taxon>
        <taxon>Pseudomonadati</taxon>
        <taxon>Pseudomonadota</taxon>
        <taxon>Alphaproteobacteria</taxon>
        <taxon>Rhodobacterales</taxon>
        <taxon>Roseobacteraceae</taxon>
        <taxon>Loktanella</taxon>
    </lineage>
</organism>
<dbReference type="AlphaFoldDB" id="A0A1M5BT70"/>
<evidence type="ECO:0000313" key="3">
    <source>
        <dbReference type="Proteomes" id="UP000183987"/>
    </source>
</evidence>
<proteinExistence type="predicted"/>
<keyword evidence="1" id="KW-0472">Membrane</keyword>
<evidence type="ECO:0000313" key="2">
    <source>
        <dbReference type="EMBL" id="SHF45743.1"/>
    </source>
</evidence>
<dbReference type="InterPro" id="IPR008407">
    <property type="entry name" value="Brnchd-chn_aa_trnsp_AzlD"/>
</dbReference>
<dbReference type="RefSeq" id="WP_072857807.1">
    <property type="nucleotide sequence ID" value="NZ_FQUE01000006.1"/>
</dbReference>
<gene>
    <name evidence="2" type="ORF">SAMN05444339_106165</name>
</gene>
<keyword evidence="3" id="KW-1185">Reference proteome</keyword>
<dbReference type="EMBL" id="FQUE01000006">
    <property type="protein sequence ID" value="SHF45743.1"/>
    <property type="molecule type" value="Genomic_DNA"/>
</dbReference>
<dbReference type="Pfam" id="PF05437">
    <property type="entry name" value="AzlD"/>
    <property type="match status" value="1"/>
</dbReference>
<sequence length="111" mass="11727">MSYSTAEIWGIIAALAVATFLIRFSFLGLIGNRPMPPIVLRLLRYTPVAVLPGLVAPLVLWPAATGGHPDAVRLVAAAVALAVGLWTRQVIWAILAGFAALYIGLFLSGAF</sequence>
<feature type="transmembrane region" description="Helical" evidence="1">
    <location>
        <begin position="42"/>
        <end position="64"/>
    </location>
</feature>
<reference evidence="3" key="1">
    <citation type="submission" date="2016-11" db="EMBL/GenBank/DDBJ databases">
        <authorList>
            <person name="Varghese N."/>
            <person name="Submissions S."/>
        </authorList>
    </citation>
    <scope>NUCLEOTIDE SEQUENCE [LARGE SCALE GENOMIC DNA]</scope>
    <source>
        <strain evidence="3">DSM 29326</strain>
    </source>
</reference>